<gene>
    <name evidence="3" type="ORF">WA1_18345</name>
</gene>
<dbReference type="Pfam" id="PF18476">
    <property type="entry name" value="PIN_8"/>
    <property type="match status" value="1"/>
</dbReference>
<organism evidence="3 4">
    <name type="scientific">Scytonema hofmannii PCC 7110</name>
    <dbReference type="NCBI Taxonomy" id="128403"/>
    <lineage>
        <taxon>Bacteria</taxon>
        <taxon>Bacillati</taxon>
        <taxon>Cyanobacteriota</taxon>
        <taxon>Cyanophyceae</taxon>
        <taxon>Nostocales</taxon>
        <taxon>Scytonemataceae</taxon>
        <taxon>Scytonema</taxon>
    </lineage>
</organism>
<evidence type="ECO:0000259" key="2">
    <source>
        <dbReference type="Pfam" id="PF18476"/>
    </source>
</evidence>
<evidence type="ECO:0000313" key="4">
    <source>
        <dbReference type="Proteomes" id="UP000076925"/>
    </source>
</evidence>
<name>A0A139XBA0_9CYAN</name>
<sequence length="365" mass="43953">MRNLFRGYYKPTSEELAEIWKNCIFSFDANVLLHIYCYTPETRKRFFDILHRFQERIWLTHQVAYEYQKNRIYVISKFLKAYEDIENILIKKLQEIRSEFAHDYRKHPFIKPQEIIENLEIVTEKIIFQLYEARKQHPNYLEQDELREVLSNLFEDKVGKPYSEEELENLYQKAEKRFSYQKPPGYKDANKPIPRNYGDVILWFQLIDYAKIQQKPLIFITDDNKEDWWLKYDGESLEPRPELIQEIISEVGIEEFQFYIYHSDQFLDYAEKFLELPIQPEAVQEVREVIFQNAVNKRVTVESHCLRSIGYDSVNQILEIEFQKGEVYQYQGVPATIYAALMNASSHGKYFNANIRDVFPCHRLI</sequence>
<evidence type="ECO:0000313" key="3">
    <source>
        <dbReference type="EMBL" id="KYC41977.1"/>
    </source>
</evidence>
<dbReference type="Proteomes" id="UP000076925">
    <property type="component" value="Unassembled WGS sequence"/>
</dbReference>
<dbReference type="STRING" id="128403.WA1_18345"/>
<reference evidence="3 4" key="1">
    <citation type="journal article" date="2013" name="Genome Biol. Evol.">
        <title>Genomes of Stigonematalean cyanobacteria (subsection V) and the evolution of oxygenic photosynthesis from prokaryotes to plastids.</title>
        <authorList>
            <person name="Dagan T."/>
            <person name="Roettger M."/>
            <person name="Stucken K."/>
            <person name="Landan G."/>
            <person name="Koch R."/>
            <person name="Major P."/>
            <person name="Gould S.B."/>
            <person name="Goremykin V.V."/>
            <person name="Rippka R."/>
            <person name="Tandeau de Marsac N."/>
            <person name="Gugger M."/>
            <person name="Lockhart P.J."/>
            <person name="Allen J.F."/>
            <person name="Brune I."/>
            <person name="Maus I."/>
            <person name="Puhler A."/>
            <person name="Martin W.F."/>
        </authorList>
    </citation>
    <scope>NUCLEOTIDE SEQUENCE [LARGE SCALE GENOMIC DNA]</scope>
    <source>
        <strain evidence="3 4">PCC 7110</strain>
    </source>
</reference>
<feature type="domain" description="KTSC" evidence="1">
    <location>
        <begin position="303"/>
        <end position="359"/>
    </location>
</feature>
<evidence type="ECO:0008006" key="5">
    <source>
        <dbReference type="Google" id="ProtNLM"/>
    </source>
</evidence>
<feature type="domain" description="PIN like" evidence="2">
    <location>
        <begin position="24"/>
        <end position="243"/>
    </location>
</feature>
<comment type="caution">
    <text evidence="3">The sequence shown here is derived from an EMBL/GenBank/DDBJ whole genome shotgun (WGS) entry which is preliminary data.</text>
</comment>
<dbReference type="EMBL" id="ANNX02000020">
    <property type="protein sequence ID" value="KYC41977.1"/>
    <property type="molecule type" value="Genomic_DNA"/>
</dbReference>
<proteinExistence type="predicted"/>
<dbReference type="RefSeq" id="WP_017746393.1">
    <property type="nucleotide sequence ID" value="NZ_KQ976354.1"/>
</dbReference>
<protein>
    <recommendedName>
        <fullName evidence="5">PIN like domain-containing protein</fullName>
    </recommendedName>
</protein>
<dbReference type="Pfam" id="PF13619">
    <property type="entry name" value="KTSC"/>
    <property type="match status" value="1"/>
</dbReference>
<dbReference type="InterPro" id="IPR025309">
    <property type="entry name" value="KTSC_dom"/>
</dbReference>
<evidence type="ECO:0000259" key="1">
    <source>
        <dbReference type="Pfam" id="PF13619"/>
    </source>
</evidence>
<dbReference type="InterPro" id="IPR041578">
    <property type="entry name" value="PIN_8"/>
</dbReference>
<keyword evidence="4" id="KW-1185">Reference proteome</keyword>
<dbReference type="AlphaFoldDB" id="A0A139XBA0"/>
<dbReference type="OrthoDB" id="9182727at2"/>
<accession>A0A139XBA0</accession>